<dbReference type="EMBL" id="BGZK01000129">
    <property type="protein sequence ID" value="GBP21487.1"/>
    <property type="molecule type" value="Genomic_DNA"/>
</dbReference>
<comment type="caution">
    <text evidence="1">The sequence shown here is derived from an EMBL/GenBank/DDBJ whole genome shotgun (WGS) entry which is preliminary data.</text>
</comment>
<dbReference type="Proteomes" id="UP000299102">
    <property type="component" value="Unassembled WGS sequence"/>
</dbReference>
<evidence type="ECO:0000313" key="1">
    <source>
        <dbReference type="EMBL" id="GBP21487.1"/>
    </source>
</evidence>
<dbReference type="AlphaFoldDB" id="A0A4C1U5T7"/>
<evidence type="ECO:0000313" key="2">
    <source>
        <dbReference type="Proteomes" id="UP000299102"/>
    </source>
</evidence>
<sequence>MYEKSVLAAISGHVPRGVWRKPRSVPARSAARGVRPAAPLRHAITMFSYRDRDDVESHDVKSKCSMHEVIWCIRRWAGARDLPAPKCQRLSKPRGALRLRALAAGYHNEMMKAAKQILT</sequence>
<protein>
    <submittedName>
        <fullName evidence="1">Uncharacterized protein</fullName>
    </submittedName>
</protein>
<reference evidence="1 2" key="1">
    <citation type="journal article" date="2019" name="Commun. Biol.">
        <title>The bagworm genome reveals a unique fibroin gene that provides high tensile strength.</title>
        <authorList>
            <person name="Kono N."/>
            <person name="Nakamura H."/>
            <person name="Ohtoshi R."/>
            <person name="Tomita M."/>
            <person name="Numata K."/>
            <person name="Arakawa K."/>
        </authorList>
    </citation>
    <scope>NUCLEOTIDE SEQUENCE [LARGE SCALE GENOMIC DNA]</scope>
</reference>
<name>A0A4C1U5T7_EUMVA</name>
<accession>A0A4C1U5T7</accession>
<proteinExistence type="predicted"/>
<organism evidence="1 2">
    <name type="scientific">Eumeta variegata</name>
    <name type="common">Bagworm moth</name>
    <name type="synonym">Eumeta japonica</name>
    <dbReference type="NCBI Taxonomy" id="151549"/>
    <lineage>
        <taxon>Eukaryota</taxon>
        <taxon>Metazoa</taxon>
        <taxon>Ecdysozoa</taxon>
        <taxon>Arthropoda</taxon>
        <taxon>Hexapoda</taxon>
        <taxon>Insecta</taxon>
        <taxon>Pterygota</taxon>
        <taxon>Neoptera</taxon>
        <taxon>Endopterygota</taxon>
        <taxon>Lepidoptera</taxon>
        <taxon>Glossata</taxon>
        <taxon>Ditrysia</taxon>
        <taxon>Tineoidea</taxon>
        <taxon>Psychidae</taxon>
        <taxon>Oiketicinae</taxon>
        <taxon>Eumeta</taxon>
    </lineage>
</organism>
<gene>
    <name evidence="1" type="ORF">EVAR_12088_1</name>
</gene>
<keyword evidence="2" id="KW-1185">Reference proteome</keyword>